<proteinExistence type="predicted"/>
<accession>A0AAD9UQY2</accession>
<comment type="caution">
    <text evidence="1">The sequence shown here is derived from an EMBL/GenBank/DDBJ whole genome shotgun (WGS) entry which is preliminary data.</text>
</comment>
<dbReference type="AlphaFoldDB" id="A0AAD9UQY2"/>
<reference evidence="1" key="1">
    <citation type="journal article" date="2023" name="Nat. Microbiol.">
        <title>Babesia duncani multi-omics identifies virulence factors and drug targets.</title>
        <authorList>
            <person name="Singh P."/>
            <person name="Lonardi S."/>
            <person name="Liang Q."/>
            <person name="Vydyam P."/>
            <person name="Khabirova E."/>
            <person name="Fang T."/>
            <person name="Gihaz S."/>
            <person name="Thekkiniath J."/>
            <person name="Munshi M."/>
            <person name="Abel S."/>
            <person name="Ciampossin L."/>
            <person name="Batugedara G."/>
            <person name="Gupta M."/>
            <person name="Lu X.M."/>
            <person name="Lenz T."/>
            <person name="Chakravarty S."/>
            <person name="Cornillot E."/>
            <person name="Hu Y."/>
            <person name="Ma W."/>
            <person name="Gonzalez L.M."/>
            <person name="Sanchez S."/>
            <person name="Estrada K."/>
            <person name="Sanchez-Flores A."/>
            <person name="Montero E."/>
            <person name="Harb O.S."/>
            <person name="Le Roch K.G."/>
            <person name="Mamoun C.B."/>
        </authorList>
    </citation>
    <scope>NUCLEOTIDE SEQUENCE</scope>
    <source>
        <strain evidence="1">WA1</strain>
    </source>
</reference>
<dbReference type="RefSeq" id="XP_067805166.1">
    <property type="nucleotide sequence ID" value="XM_067946375.1"/>
</dbReference>
<evidence type="ECO:0000313" key="2">
    <source>
        <dbReference type="Proteomes" id="UP001214638"/>
    </source>
</evidence>
<dbReference type="GeneID" id="94335633"/>
<sequence length="732" mass="84269">MTLYPRISFNIIKRFQTTAAIYGNHARHDGVGLNGVLETFFKDGHLSGLIATLNHDNKELLELGFGDIQEIAKQYRKLNRQHQIPHNVNEKMSILISEYFEKYMGMGFEVHQCLEIFDTQCQTRIDKQTGLLAWNMFSIAKERCNDCNFQDWLDLVIRILKRLLNYNILYPEMLDFVSQYISKLDKNSLLDFATIAQRNGLRSKHHLDAACNACLERLDEFDFPSLVRLLHCFCYFSYEYKNLFVTVKPQIQGGIAKLSQDDILMVLNVCKTLHKDSFVDLRDGILEHLMAHYDTCTPKFLLATLSCLTRGTRTFIGGQYVIKVLDTCKDELNEISVQRLVDIMTCIDYWNIRVFLLTPILEMLSTRIKQVAYNRNLGLWSDIYNVIYSTGWVNIDFLKAASTNIIMEPQLLHRVSTHQIVKVLQTYYKLRYFHQGAYEAMLRAIDADFKSIEPRLHLITEALLAAADANMNVGTFNSKALDAISNTIISLDLGNCEDLSRVLQENNLWPRNLVTAAWSLVVFDLHKDPKFGTIIDILARDEVINEFQPFQNLVLMGLELAEACIIDNVHVDKCQHLLLNCGDLLRQHVDSKQQQEEEEGGHTDLLGHVRSDTDFEGQELETRPRPRRSDFMANQDAHFVKGRKRATRHISDILHALKRRDVLIGVAPHYNSPYIIDICFSSEDKRGIVLFSGRELLRNQDDGKWTITETGSTLLKRKILKSSGWTVSVYEK</sequence>
<evidence type="ECO:0008006" key="3">
    <source>
        <dbReference type="Google" id="ProtNLM"/>
    </source>
</evidence>
<gene>
    <name evidence="1" type="ORF">BdWA1_001335</name>
</gene>
<dbReference type="EMBL" id="JALLKP010000001">
    <property type="protein sequence ID" value="KAK2198324.1"/>
    <property type="molecule type" value="Genomic_DNA"/>
</dbReference>
<name>A0AAD9UQY2_9APIC</name>
<organism evidence="1 2">
    <name type="scientific">Babesia duncani</name>
    <dbReference type="NCBI Taxonomy" id="323732"/>
    <lineage>
        <taxon>Eukaryota</taxon>
        <taxon>Sar</taxon>
        <taxon>Alveolata</taxon>
        <taxon>Apicomplexa</taxon>
        <taxon>Aconoidasida</taxon>
        <taxon>Piroplasmida</taxon>
        <taxon>Babesiidae</taxon>
        <taxon>Babesia</taxon>
    </lineage>
</organism>
<keyword evidence="2" id="KW-1185">Reference proteome</keyword>
<protein>
    <recommendedName>
        <fullName evidence="3">RAP domain-containing protein</fullName>
    </recommendedName>
</protein>
<evidence type="ECO:0000313" key="1">
    <source>
        <dbReference type="EMBL" id="KAK2198324.1"/>
    </source>
</evidence>
<dbReference type="Proteomes" id="UP001214638">
    <property type="component" value="Unassembled WGS sequence"/>
</dbReference>
<dbReference type="KEGG" id="bdw:94335633"/>